<evidence type="ECO:0000313" key="3">
    <source>
        <dbReference type="EMBL" id="CAF4046430.1"/>
    </source>
</evidence>
<evidence type="ECO:0000313" key="2">
    <source>
        <dbReference type="EMBL" id="CAF1255345.1"/>
    </source>
</evidence>
<evidence type="ECO:0000313" key="4">
    <source>
        <dbReference type="EMBL" id="CAF4171755.1"/>
    </source>
</evidence>
<proteinExistence type="predicted"/>
<evidence type="ECO:0000313" key="1">
    <source>
        <dbReference type="EMBL" id="CAF1139902.1"/>
    </source>
</evidence>
<gene>
    <name evidence="4" type="ORF">FNK824_LOCUS34725</name>
    <name evidence="3" type="ORF">OTI717_LOCUS31412</name>
    <name evidence="1" type="ORF">RFH988_LOCUS21327</name>
    <name evidence="2" type="ORF">SEV965_LOCUS23952</name>
</gene>
<dbReference type="EMBL" id="CAJOAX010008975">
    <property type="protein sequence ID" value="CAF4046430.1"/>
    <property type="molecule type" value="Genomic_DNA"/>
</dbReference>
<dbReference type="EMBL" id="CAJNOU010001813">
    <property type="protein sequence ID" value="CAF1255345.1"/>
    <property type="molecule type" value="Genomic_DNA"/>
</dbReference>
<accession>A0A815AFX1</accession>
<dbReference type="Proteomes" id="UP000663882">
    <property type="component" value="Unassembled WGS sequence"/>
</dbReference>
<organism evidence="2 5">
    <name type="scientific">Rotaria sordida</name>
    <dbReference type="NCBI Taxonomy" id="392033"/>
    <lineage>
        <taxon>Eukaryota</taxon>
        <taxon>Metazoa</taxon>
        <taxon>Spiralia</taxon>
        <taxon>Gnathifera</taxon>
        <taxon>Rotifera</taxon>
        <taxon>Eurotatoria</taxon>
        <taxon>Bdelloidea</taxon>
        <taxon>Philodinida</taxon>
        <taxon>Philodinidae</taxon>
        <taxon>Rotaria</taxon>
    </lineage>
</organism>
<evidence type="ECO:0000313" key="5">
    <source>
        <dbReference type="Proteomes" id="UP000663889"/>
    </source>
</evidence>
<protein>
    <submittedName>
        <fullName evidence="2">Uncharacterized protein</fullName>
    </submittedName>
</protein>
<dbReference type="OrthoDB" id="10059870at2759"/>
<dbReference type="Proteomes" id="UP000663874">
    <property type="component" value="Unassembled WGS sequence"/>
</dbReference>
<dbReference type="Proteomes" id="UP000663889">
    <property type="component" value="Unassembled WGS sequence"/>
</dbReference>
<reference evidence="2" key="1">
    <citation type="submission" date="2021-02" db="EMBL/GenBank/DDBJ databases">
        <authorList>
            <person name="Nowell W R."/>
        </authorList>
    </citation>
    <scope>NUCLEOTIDE SEQUENCE</scope>
</reference>
<dbReference type="EMBL" id="CAJNOO010001353">
    <property type="protein sequence ID" value="CAF1139902.1"/>
    <property type="molecule type" value="Genomic_DNA"/>
</dbReference>
<dbReference type="AlphaFoldDB" id="A0A815AFX1"/>
<name>A0A815AFX1_9BILA</name>
<sequence length="208" mass="24782">MILFATDTQLETLFSSEWIFLDGTFDSCPEQSQLPMYLKQSPSIVIKTLSKALNFTFKEKGEKTFICIRLSLLDQYYCLQLQQQLWNSYLDVGIQQQLLPDRLYMMAKSNDFEVCRRYLVTYITDLKKQMDQCKMELIKQSQLCPITTLSLDRIDQYLNEFVDCQRNYLSTRNSRQLIKFNNDFHEKELFKTISGYRLTFDQVSLYDF</sequence>
<comment type="caution">
    <text evidence="2">The sequence shown here is derived from an EMBL/GenBank/DDBJ whole genome shotgun (WGS) entry which is preliminary data.</text>
</comment>
<dbReference type="EMBL" id="CAJOBE010013951">
    <property type="protein sequence ID" value="CAF4171755.1"/>
    <property type="molecule type" value="Genomic_DNA"/>
</dbReference>
<dbReference type="Proteomes" id="UP000663823">
    <property type="component" value="Unassembled WGS sequence"/>
</dbReference>